<dbReference type="RefSeq" id="WP_326509323.1">
    <property type="nucleotide sequence ID" value="NZ_JAWIIV010000033.1"/>
</dbReference>
<dbReference type="Proteomes" id="UP001352263">
    <property type="component" value="Unassembled WGS sequence"/>
</dbReference>
<keyword evidence="1" id="KW-0413">Isomerase</keyword>
<dbReference type="Pfam" id="PF01177">
    <property type="entry name" value="Asp_Glu_race"/>
    <property type="match status" value="1"/>
</dbReference>
<dbReference type="EMBL" id="JAWIIV010000033">
    <property type="protein sequence ID" value="MEC4722655.1"/>
    <property type="molecule type" value="Genomic_DNA"/>
</dbReference>
<evidence type="ECO:0000313" key="2">
    <source>
        <dbReference type="EMBL" id="MEC4722655.1"/>
    </source>
</evidence>
<name>A0ABU6JGK8_9BURK</name>
<dbReference type="Gene3D" id="3.40.50.1860">
    <property type="match status" value="2"/>
</dbReference>
<accession>A0ABU6JGK8</accession>
<reference evidence="2 3" key="1">
    <citation type="submission" date="2023-10" db="EMBL/GenBank/DDBJ databases">
        <title>Noviherbaspirillum sp. CPCC 100848 genome assembly.</title>
        <authorList>
            <person name="Li X.Y."/>
            <person name="Fang X.M."/>
        </authorList>
    </citation>
    <scope>NUCLEOTIDE SEQUENCE [LARGE SCALE GENOMIC DNA]</scope>
    <source>
        <strain evidence="2 3">CPCC 100848</strain>
    </source>
</reference>
<organism evidence="2 3">
    <name type="scientific">Noviherbaspirillum album</name>
    <dbReference type="NCBI Taxonomy" id="3080276"/>
    <lineage>
        <taxon>Bacteria</taxon>
        <taxon>Pseudomonadati</taxon>
        <taxon>Pseudomonadota</taxon>
        <taxon>Betaproteobacteria</taxon>
        <taxon>Burkholderiales</taxon>
        <taxon>Oxalobacteraceae</taxon>
        <taxon>Noviherbaspirillum</taxon>
    </lineage>
</organism>
<dbReference type="PANTHER" id="PTHR21198:SF7">
    <property type="entry name" value="ASPARTATE-GLUTAMATE RACEMASE FAMILY"/>
    <property type="match status" value="1"/>
</dbReference>
<sequence>MHTTSHRKRIGIITGSGPEAGIDLWSKLLQASRELQGKAFRGDLDAPAVTVHSEPSLGLSMELDRNDEPVWNCLRDTAIAIASRVDYYAIACNTLNVYQPRLDALGLPARFVSFADVAADFLKENGIDKVALLGARPVIEFGEWSHYRRLAEHVEVELPRGASAERLHQLIYDVKALGGGAPQLRPQFHALLSELEAPAVLLACTELPLIPIGGLDVAGKQIIDVTALVARRLAQLANGSEGMASGT</sequence>
<evidence type="ECO:0000256" key="1">
    <source>
        <dbReference type="ARBA" id="ARBA00023235"/>
    </source>
</evidence>
<comment type="caution">
    <text evidence="2">The sequence shown here is derived from an EMBL/GenBank/DDBJ whole genome shotgun (WGS) entry which is preliminary data.</text>
</comment>
<dbReference type="PANTHER" id="PTHR21198">
    <property type="entry name" value="GLUTAMATE RACEMASE"/>
    <property type="match status" value="1"/>
</dbReference>
<proteinExistence type="predicted"/>
<dbReference type="InterPro" id="IPR001920">
    <property type="entry name" value="Asp/Glu_race"/>
</dbReference>
<evidence type="ECO:0000313" key="3">
    <source>
        <dbReference type="Proteomes" id="UP001352263"/>
    </source>
</evidence>
<dbReference type="InterPro" id="IPR015942">
    <property type="entry name" value="Asp/Glu/hydantoin_racemase"/>
</dbReference>
<keyword evidence="3" id="KW-1185">Reference proteome</keyword>
<dbReference type="SUPFAM" id="SSF53681">
    <property type="entry name" value="Aspartate/glutamate racemase"/>
    <property type="match status" value="2"/>
</dbReference>
<protein>
    <submittedName>
        <fullName evidence="2">Aspartate/glutamate racemase family protein</fullName>
    </submittedName>
</protein>
<gene>
    <name evidence="2" type="ORF">RY831_26155</name>
</gene>